<dbReference type="PANTHER" id="PTHR24028">
    <property type="entry name" value="CADHERIN-87A"/>
    <property type="match status" value="1"/>
</dbReference>
<keyword evidence="5" id="KW-0130">Cell adhesion</keyword>
<keyword evidence="3" id="KW-0677">Repeat</keyword>
<dbReference type="Gene3D" id="2.60.40.60">
    <property type="entry name" value="Cadherins"/>
    <property type="match status" value="2"/>
</dbReference>
<keyword evidence="10" id="KW-0732">Signal</keyword>
<dbReference type="Proteomes" id="UP000265120">
    <property type="component" value="Unassembled WGS sequence"/>
</dbReference>
<evidence type="ECO:0000313" key="13">
    <source>
        <dbReference type="Proteomes" id="UP000265120"/>
    </source>
</evidence>
<evidence type="ECO:0000256" key="4">
    <source>
        <dbReference type="ARBA" id="ARBA00022837"/>
    </source>
</evidence>
<dbReference type="InParanoid" id="A0A3P8VAD0"/>
<dbReference type="Pfam" id="PF08266">
    <property type="entry name" value="Cadherin_2"/>
    <property type="match status" value="1"/>
</dbReference>
<dbReference type="InterPro" id="IPR020894">
    <property type="entry name" value="Cadherin_CS"/>
</dbReference>
<dbReference type="Ensembl" id="ENSCSET00000010323.1">
    <property type="protein sequence ID" value="ENSCSEP00000010201.1"/>
    <property type="gene ID" value="ENSCSEG00000006552.1"/>
</dbReference>
<feature type="domain" description="Cadherin" evidence="11">
    <location>
        <begin position="36"/>
        <end position="135"/>
    </location>
</feature>
<dbReference type="AlphaFoldDB" id="A0A3P8VAD0"/>
<keyword evidence="6" id="KW-1133">Transmembrane helix</keyword>
<dbReference type="SUPFAM" id="SSF49313">
    <property type="entry name" value="Cadherin-like"/>
    <property type="match status" value="2"/>
</dbReference>
<protein>
    <recommendedName>
        <fullName evidence="11">Cadherin domain-containing protein</fullName>
    </recommendedName>
</protein>
<sequence length="223" mass="25214">MFLFILTLSGRTMRRQVLLFFFVLDFTSVLGHVSYTIPEEMPTGSLVGNIVQDLGLNVKRLKSGKARVYTGDGAGYIELNKDRGLLLVKERIDREAICRQTTPCALHFQLILENPMELYSITVQIEDVNDNPPTFEKNEVRFNISESAVAGAKFVLDRAIDLDVDRNGLQKYALTPTDNFILKSENQADGTEKAEMILQKMPQSRRLSPASLLQIQIMEQMVE</sequence>
<evidence type="ECO:0000259" key="11">
    <source>
        <dbReference type="PROSITE" id="PS50268"/>
    </source>
</evidence>
<evidence type="ECO:0000256" key="7">
    <source>
        <dbReference type="ARBA" id="ARBA00023136"/>
    </source>
</evidence>
<evidence type="ECO:0000256" key="8">
    <source>
        <dbReference type="ARBA" id="ARBA00023180"/>
    </source>
</evidence>
<comment type="subcellular location">
    <subcellularLocation>
        <location evidence="1">Membrane</location>
        <topology evidence="1">Single-pass membrane protein</topology>
    </subcellularLocation>
</comment>
<dbReference type="CDD" id="cd11304">
    <property type="entry name" value="Cadherin_repeat"/>
    <property type="match status" value="1"/>
</dbReference>
<evidence type="ECO:0000256" key="2">
    <source>
        <dbReference type="ARBA" id="ARBA00022692"/>
    </source>
</evidence>
<dbReference type="PROSITE" id="PS50268">
    <property type="entry name" value="CADHERIN_2"/>
    <property type="match status" value="1"/>
</dbReference>
<dbReference type="InterPro" id="IPR002126">
    <property type="entry name" value="Cadherin-like_dom"/>
</dbReference>
<dbReference type="GO" id="GO:0005886">
    <property type="term" value="C:plasma membrane"/>
    <property type="evidence" value="ECO:0007669"/>
    <property type="project" value="InterPro"/>
</dbReference>
<dbReference type="InterPro" id="IPR013164">
    <property type="entry name" value="Cadherin_N"/>
</dbReference>
<organism evidence="12 13">
    <name type="scientific">Cynoglossus semilaevis</name>
    <name type="common">Tongue sole</name>
    <dbReference type="NCBI Taxonomy" id="244447"/>
    <lineage>
        <taxon>Eukaryota</taxon>
        <taxon>Metazoa</taxon>
        <taxon>Chordata</taxon>
        <taxon>Craniata</taxon>
        <taxon>Vertebrata</taxon>
        <taxon>Euteleostomi</taxon>
        <taxon>Actinopterygii</taxon>
        <taxon>Neopterygii</taxon>
        <taxon>Teleostei</taxon>
        <taxon>Neoteleostei</taxon>
        <taxon>Acanthomorphata</taxon>
        <taxon>Carangaria</taxon>
        <taxon>Pleuronectiformes</taxon>
        <taxon>Pleuronectoidei</taxon>
        <taxon>Cynoglossidae</taxon>
        <taxon>Cynoglossinae</taxon>
        <taxon>Cynoglossus</taxon>
    </lineage>
</organism>
<dbReference type="GeneTree" id="ENSGT00940000164468"/>
<evidence type="ECO:0000256" key="9">
    <source>
        <dbReference type="PROSITE-ProRule" id="PRU00043"/>
    </source>
</evidence>
<dbReference type="PANTHER" id="PTHR24028:SF296">
    <property type="entry name" value="PROTOCADHERIN 1 GAMMA 11 PRECURSOR-RELATED"/>
    <property type="match status" value="1"/>
</dbReference>
<dbReference type="OMA" id="FERGEMK"/>
<dbReference type="PRINTS" id="PR00205">
    <property type="entry name" value="CADHERIN"/>
</dbReference>
<evidence type="ECO:0000313" key="12">
    <source>
        <dbReference type="Ensembl" id="ENSCSEP00000010201.1"/>
    </source>
</evidence>
<reference evidence="12" key="2">
    <citation type="submission" date="2025-09" db="UniProtKB">
        <authorList>
            <consortium name="Ensembl"/>
        </authorList>
    </citation>
    <scope>IDENTIFICATION</scope>
</reference>
<keyword evidence="2" id="KW-0812">Transmembrane</keyword>
<dbReference type="PROSITE" id="PS00232">
    <property type="entry name" value="CADHERIN_1"/>
    <property type="match status" value="1"/>
</dbReference>
<name>A0A3P8VAD0_CYNSE</name>
<dbReference type="GO" id="GO:0009653">
    <property type="term" value="P:anatomical structure morphogenesis"/>
    <property type="evidence" value="ECO:0007669"/>
    <property type="project" value="UniProtKB-ARBA"/>
</dbReference>
<keyword evidence="13" id="KW-1185">Reference proteome</keyword>
<dbReference type="GO" id="GO:0005509">
    <property type="term" value="F:calcium ion binding"/>
    <property type="evidence" value="ECO:0007669"/>
    <property type="project" value="UniProtKB-UniRule"/>
</dbReference>
<dbReference type="GO" id="GO:0007156">
    <property type="term" value="P:homophilic cell adhesion via plasma membrane adhesion molecules"/>
    <property type="evidence" value="ECO:0007669"/>
    <property type="project" value="InterPro"/>
</dbReference>
<feature type="signal peptide" evidence="10">
    <location>
        <begin position="1"/>
        <end position="31"/>
    </location>
</feature>
<keyword evidence="4 9" id="KW-0106">Calcium</keyword>
<evidence type="ECO:0000256" key="5">
    <source>
        <dbReference type="ARBA" id="ARBA00022889"/>
    </source>
</evidence>
<evidence type="ECO:0000256" key="3">
    <source>
        <dbReference type="ARBA" id="ARBA00022737"/>
    </source>
</evidence>
<evidence type="ECO:0000256" key="1">
    <source>
        <dbReference type="ARBA" id="ARBA00004167"/>
    </source>
</evidence>
<reference evidence="12" key="1">
    <citation type="submission" date="2025-08" db="UniProtKB">
        <authorList>
            <consortium name="Ensembl"/>
        </authorList>
    </citation>
    <scope>IDENTIFICATION</scope>
</reference>
<evidence type="ECO:0000256" key="6">
    <source>
        <dbReference type="ARBA" id="ARBA00022989"/>
    </source>
</evidence>
<dbReference type="InterPro" id="IPR015919">
    <property type="entry name" value="Cadherin-like_sf"/>
</dbReference>
<evidence type="ECO:0000256" key="10">
    <source>
        <dbReference type="SAM" id="SignalP"/>
    </source>
</evidence>
<accession>A0A3P8VAD0</accession>
<keyword evidence="7" id="KW-0472">Membrane</keyword>
<dbReference type="InterPro" id="IPR050174">
    <property type="entry name" value="Protocadherin/Cadherin-CA"/>
</dbReference>
<keyword evidence="8" id="KW-0325">Glycoprotein</keyword>
<proteinExistence type="predicted"/>
<feature type="chain" id="PRO_5046770253" description="Cadherin domain-containing protein" evidence="10">
    <location>
        <begin position="32"/>
        <end position="223"/>
    </location>
</feature>